<feature type="transmembrane region" description="Helical" evidence="1">
    <location>
        <begin position="128"/>
        <end position="151"/>
    </location>
</feature>
<dbReference type="EMBL" id="CP040077">
    <property type="protein sequence ID" value="QCP47936.1"/>
    <property type="molecule type" value="Genomic_DNA"/>
</dbReference>
<keyword evidence="1" id="KW-1133">Transmembrane helix</keyword>
<accession>A0A4P8IIF2</accession>
<proteinExistence type="predicted"/>
<keyword evidence="4" id="KW-1185">Reference proteome</keyword>
<name>A0A4P8IIF2_9BURK</name>
<dbReference type="AlphaFoldDB" id="A0A4P8IIF2"/>
<evidence type="ECO:0000259" key="2">
    <source>
        <dbReference type="Pfam" id="PF12158"/>
    </source>
</evidence>
<gene>
    <name evidence="3" type="ORF">FAZ95_01320</name>
</gene>
<evidence type="ECO:0000313" key="4">
    <source>
        <dbReference type="Proteomes" id="UP000298656"/>
    </source>
</evidence>
<evidence type="ECO:0000256" key="1">
    <source>
        <dbReference type="SAM" id="Phobius"/>
    </source>
</evidence>
<sequence>MTIGPDSTRVAAASSLERLPLGTLTKIAFTLSVALLTLVLIWIGSSLFATRGMIRTDGTVVRFAEDPRHAPSFQLVIRYPMADGTFAEVTGKTSSMQPPYEIGQVMRVYCDASRPNKGAIVDDFWQRWFPVSIVTLLAVACMGFGIVLHLGDRGVARSGERPTIVSSYAQRRRHRSRQMLLIGAIPIVLGSGFLFGAAASVVHEISIIKNFVRTTGTVVSIQERERPYEAHSHMFSAVVVFKTDAGGDVTFVQGSSSLHNGLREGQTVNVLYDKGTPETAMIDSFGEHWGTAAILIAIGLPLFAAGLFILITVGSSAESRRRR</sequence>
<protein>
    <submittedName>
        <fullName evidence="3">DUF3592 domain-containing protein</fullName>
    </submittedName>
</protein>
<dbReference type="Pfam" id="PF12158">
    <property type="entry name" value="DUF3592"/>
    <property type="match status" value="1"/>
</dbReference>
<feature type="domain" description="DUF3592" evidence="2">
    <location>
        <begin position="214"/>
        <end position="285"/>
    </location>
</feature>
<dbReference type="KEGG" id="tvl:FAZ95_01320"/>
<keyword evidence="1" id="KW-0472">Membrane</keyword>
<dbReference type="InterPro" id="IPR021994">
    <property type="entry name" value="DUF3592"/>
</dbReference>
<dbReference type="Proteomes" id="UP000298656">
    <property type="component" value="Chromosome 1"/>
</dbReference>
<dbReference type="OrthoDB" id="9024003at2"/>
<feature type="transmembrane region" description="Helical" evidence="1">
    <location>
        <begin position="289"/>
        <end position="313"/>
    </location>
</feature>
<keyword evidence="1" id="KW-0812">Transmembrane</keyword>
<organism evidence="3 4">
    <name type="scientific">Trinickia violacea</name>
    <dbReference type="NCBI Taxonomy" id="2571746"/>
    <lineage>
        <taxon>Bacteria</taxon>
        <taxon>Pseudomonadati</taxon>
        <taxon>Pseudomonadota</taxon>
        <taxon>Betaproteobacteria</taxon>
        <taxon>Burkholderiales</taxon>
        <taxon>Burkholderiaceae</taxon>
        <taxon>Trinickia</taxon>
    </lineage>
</organism>
<feature type="transmembrane region" description="Helical" evidence="1">
    <location>
        <begin position="180"/>
        <end position="202"/>
    </location>
</feature>
<reference evidence="3 4" key="1">
    <citation type="submission" date="2019-05" db="EMBL/GenBank/DDBJ databases">
        <title>Burkholderia sp. DHOD12, isolated from subtropical forest soil.</title>
        <authorList>
            <person name="Gao Z.-H."/>
            <person name="Qiu L.-H."/>
        </authorList>
    </citation>
    <scope>NUCLEOTIDE SEQUENCE [LARGE SCALE GENOMIC DNA]</scope>
    <source>
        <strain evidence="3 4">DHOD12</strain>
    </source>
</reference>
<feature type="transmembrane region" description="Helical" evidence="1">
    <location>
        <begin position="27"/>
        <end position="49"/>
    </location>
</feature>
<evidence type="ECO:0000313" key="3">
    <source>
        <dbReference type="EMBL" id="QCP47936.1"/>
    </source>
</evidence>